<accession>A0A1A9VNC8</accession>
<keyword evidence="2" id="KW-1185">Reference proteome</keyword>
<dbReference type="VEuPathDB" id="VectorBase:GAUT042492"/>
<reference evidence="1" key="1">
    <citation type="submission" date="2020-05" db="UniProtKB">
        <authorList>
            <consortium name="EnsemblMetazoa"/>
        </authorList>
    </citation>
    <scope>IDENTIFICATION</scope>
    <source>
        <strain evidence="1">TTRI</strain>
    </source>
</reference>
<dbReference type="Proteomes" id="UP000078200">
    <property type="component" value="Unassembled WGS sequence"/>
</dbReference>
<evidence type="ECO:0000313" key="2">
    <source>
        <dbReference type="Proteomes" id="UP000078200"/>
    </source>
</evidence>
<proteinExistence type="predicted"/>
<dbReference type="EnsemblMetazoa" id="GAUT042492-RA">
    <property type="protein sequence ID" value="GAUT042492-PA"/>
    <property type="gene ID" value="GAUT042492"/>
</dbReference>
<organism evidence="1 2">
    <name type="scientific">Glossina austeni</name>
    <name type="common">Savannah tsetse fly</name>
    <dbReference type="NCBI Taxonomy" id="7395"/>
    <lineage>
        <taxon>Eukaryota</taxon>
        <taxon>Metazoa</taxon>
        <taxon>Ecdysozoa</taxon>
        <taxon>Arthropoda</taxon>
        <taxon>Hexapoda</taxon>
        <taxon>Insecta</taxon>
        <taxon>Pterygota</taxon>
        <taxon>Neoptera</taxon>
        <taxon>Endopterygota</taxon>
        <taxon>Diptera</taxon>
        <taxon>Brachycera</taxon>
        <taxon>Muscomorpha</taxon>
        <taxon>Hippoboscoidea</taxon>
        <taxon>Glossinidae</taxon>
        <taxon>Glossina</taxon>
    </lineage>
</organism>
<name>A0A1A9VNC8_GLOAU</name>
<protein>
    <submittedName>
        <fullName evidence="1">Uncharacterized protein</fullName>
    </submittedName>
</protein>
<dbReference type="AlphaFoldDB" id="A0A1A9VNC8"/>
<evidence type="ECO:0000313" key="1">
    <source>
        <dbReference type="EnsemblMetazoa" id="GAUT042492-PA"/>
    </source>
</evidence>
<sequence length="130" mass="15162">MMCICKIVTPPNNNNNNNDNNNNNSNNDNNNRFNLLPLEFFSFHHNTYLHVKENSLTIKKSYVMLEAYFIAKEVDMRRQPVESNIDVQYIEDSQLDVFQDDTNVVAKILLECSTIHNPENNIRMPSARIN</sequence>